<evidence type="ECO:0000259" key="7">
    <source>
        <dbReference type="Pfam" id="PF02687"/>
    </source>
</evidence>
<feature type="domain" description="ABC3 transporter permease C-terminal" evidence="7">
    <location>
        <begin position="62"/>
        <end position="170"/>
    </location>
</feature>
<feature type="transmembrane region" description="Helical" evidence="6">
    <location>
        <begin position="580"/>
        <end position="602"/>
    </location>
</feature>
<feature type="transmembrane region" description="Helical" evidence="6">
    <location>
        <begin position="52"/>
        <end position="74"/>
    </location>
</feature>
<feature type="transmembrane region" description="Helical" evidence="6">
    <location>
        <begin position="146"/>
        <end position="170"/>
    </location>
</feature>
<evidence type="ECO:0000256" key="1">
    <source>
        <dbReference type="ARBA" id="ARBA00004651"/>
    </source>
</evidence>
<dbReference type="InterPro" id="IPR003838">
    <property type="entry name" value="ABC3_permease_C"/>
</dbReference>
<keyword evidence="9" id="KW-1185">Reference proteome</keyword>
<name>A0A927RD38_9BACL</name>
<evidence type="ECO:0000256" key="2">
    <source>
        <dbReference type="ARBA" id="ARBA00022475"/>
    </source>
</evidence>
<dbReference type="GO" id="GO:0055085">
    <property type="term" value="P:transmembrane transport"/>
    <property type="evidence" value="ECO:0007669"/>
    <property type="project" value="UniProtKB-UniRule"/>
</dbReference>
<evidence type="ECO:0000256" key="4">
    <source>
        <dbReference type="ARBA" id="ARBA00022989"/>
    </source>
</evidence>
<evidence type="ECO:0000313" key="8">
    <source>
        <dbReference type="EMBL" id="MBE1554985.1"/>
    </source>
</evidence>
<dbReference type="InterPro" id="IPR027022">
    <property type="entry name" value="ABC_permease_BceB-typ"/>
</dbReference>
<sequence>MTFRQFAYRNVVRNRRIYAAFFMASVFSVMVFFLYSMLLYHPSIEDRFIQDIAFMGMGVAEIILYIFTVFFLFYSMRAFLQARSKEFGILLHLGMAKRQLNRLIFIETMFIGVASIAAGTFLGYMFSKFFFMIVREIVLLPALPLYFSWQPFALTIGAFMSLFVIISYVAPVFIRTGKVADLIQGDTGKQTGYDYSKSRGYLGLLFLGLSYAMAASTTNSIVIGLLFLLPPFATIGTYYFFTDSLPLLLHKIRGRKNLYWRDLWMLSISEGVVRLRENARMFFIVTIVSTVAFMSVGILASLTSFASQYREMHPLGLEYRSNWENGHEQKHIAQLEDELNTHEIDYTLVQFQILQQTSSFTDNTVEIVKLSNVNKLALSFGHPAVKLKEGEAIFLPPTVSWYKQLRDRSVTTLLKDSGVRVRINGAYPYHLFSAYSIGMNAVILNDVDYDKVLESESTRNLYSFMYYAFNVPEWERTRDIGLSIDASITESLLSETGDKLYYSFKNPGLNYSVLRTTFSLLLFIGLLLAAVLFLAAGSFIYFRLYTSLEQDRKQFDVLRRMGITDREFKKIVNRQLIPQFFFPWGVALVHSSFAFLSLQVIWDELAEISIVKELIFVLVGFTCMQILYFYLIRWRYLAHIKASE</sequence>
<comment type="subcellular location">
    <subcellularLocation>
        <location evidence="1 6">Cell membrane</location>
        <topology evidence="1 6">Multi-pass membrane protein</topology>
    </subcellularLocation>
</comment>
<dbReference type="EMBL" id="JADBEL010000010">
    <property type="protein sequence ID" value="MBE1554985.1"/>
    <property type="molecule type" value="Genomic_DNA"/>
</dbReference>
<dbReference type="PANTHER" id="PTHR46795">
    <property type="entry name" value="ABC TRANSPORTER PERMEASE-RELATED-RELATED"/>
    <property type="match status" value="1"/>
</dbReference>
<feature type="transmembrane region" description="Helical" evidence="6">
    <location>
        <begin position="520"/>
        <end position="542"/>
    </location>
</feature>
<evidence type="ECO:0000256" key="6">
    <source>
        <dbReference type="PIRNR" id="PIRNR018968"/>
    </source>
</evidence>
<accession>A0A927RD38</accession>
<evidence type="ECO:0000256" key="5">
    <source>
        <dbReference type="ARBA" id="ARBA00023136"/>
    </source>
</evidence>
<dbReference type="InterPro" id="IPR052536">
    <property type="entry name" value="ABC-4_Integral_Memb_Prot"/>
</dbReference>
<keyword evidence="5 6" id="KW-0472">Membrane</keyword>
<feature type="transmembrane region" description="Helical" evidence="6">
    <location>
        <begin position="103"/>
        <end position="126"/>
    </location>
</feature>
<comment type="similarity">
    <text evidence="6">Belongs to the ABC-4 integral membrane protein family.</text>
</comment>
<evidence type="ECO:0000256" key="3">
    <source>
        <dbReference type="ARBA" id="ARBA00022692"/>
    </source>
</evidence>
<organism evidence="8 9">
    <name type="scientific">Sporosarcina limicola</name>
    <dbReference type="NCBI Taxonomy" id="34101"/>
    <lineage>
        <taxon>Bacteria</taxon>
        <taxon>Bacillati</taxon>
        <taxon>Bacillota</taxon>
        <taxon>Bacilli</taxon>
        <taxon>Bacillales</taxon>
        <taxon>Caryophanaceae</taxon>
        <taxon>Sporosarcina</taxon>
    </lineage>
</organism>
<keyword evidence="4 6" id="KW-1133">Transmembrane helix</keyword>
<dbReference type="Proteomes" id="UP000658225">
    <property type="component" value="Unassembled WGS sequence"/>
</dbReference>
<reference evidence="8" key="1">
    <citation type="submission" date="2020-10" db="EMBL/GenBank/DDBJ databases">
        <title>Genomic Encyclopedia of Type Strains, Phase IV (KMG-IV): sequencing the most valuable type-strain genomes for metagenomic binning, comparative biology and taxonomic classification.</title>
        <authorList>
            <person name="Goeker M."/>
        </authorList>
    </citation>
    <scope>NUCLEOTIDE SEQUENCE</scope>
    <source>
        <strain evidence="8">DSM 13886</strain>
    </source>
</reference>
<keyword evidence="3 6" id="KW-0812">Transmembrane</keyword>
<dbReference type="PANTHER" id="PTHR46795:SF2">
    <property type="entry name" value="ABC TRANSPORTER, PERMEASE PROTEIN"/>
    <property type="match status" value="1"/>
</dbReference>
<comment type="caution">
    <text evidence="8">The sequence shown here is derived from an EMBL/GenBank/DDBJ whole genome shotgun (WGS) entry which is preliminary data.</text>
</comment>
<feature type="transmembrane region" description="Helical" evidence="6">
    <location>
        <begin position="20"/>
        <end position="40"/>
    </location>
</feature>
<dbReference type="Pfam" id="PF02687">
    <property type="entry name" value="FtsX"/>
    <property type="match status" value="1"/>
</dbReference>
<keyword evidence="6" id="KW-0813">Transport</keyword>
<feature type="transmembrane region" description="Helical" evidence="6">
    <location>
        <begin position="614"/>
        <end position="632"/>
    </location>
</feature>
<dbReference type="RefSeq" id="WP_192598733.1">
    <property type="nucleotide sequence ID" value="NZ_JADBEL010000010.1"/>
</dbReference>
<proteinExistence type="inferred from homology"/>
<feature type="transmembrane region" description="Helical" evidence="6">
    <location>
        <begin position="199"/>
        <end position="215"/>
    </location>
</feature>
<dbReference type="AlphaFoldDB" id="A0A927RD38"/>
<evidence type="ECO:0000313" key="9">
    <source>
        <dbReference type="Proteomes" id="UP000658225"/>
    </source>
</evidence>
<dbReference type="GO" id="GO:0005886">
    <property type="term" value="C:plasma membrane"/>
    <property type="evidence" value="ECO:0007669"/>
    <property type="project" value="UniProtKB-SubCell"/>
</dbReference>
<gene>
    <name evidence="8" type="ORF">H4683_002084</name>
</gene>
<feature type="transmembrane region" description="Helical" evidence="6">
    <location>
        <begin position="221"/>
        <end position="241"/>
    </location>
</feature>
<keyword evidence="2 6" id="KW-1003">Cell membrane</keyword>
<protein>
    <submittedName>
        <fullName evidence="8">ABC transport system permease protein</fullName>
    </submittedName>
</protein>
<dbReference type="PIRSF" id="PIRSF018968">
    <property type="entry name" value="ABC_permease_BceB"/>
    <property type="match status" value="1"/>
</dbReference>
<feature type="transmembrane region" description="Helical" evidence="6">
    <location>
        <begin position="281"/>
        <end position="302"/>
    </location>
</feature>